<evidence type="ECO:0000259" key="4">
    <source>
        <dbReference type="Pfam" id="PF01261"/>
    </source>
</evidence>
<dbReference type="GO" id="GO:0008903">
    <property type="term" value="F:hydroxypyruvate isomerase activity"/>
    <property type="evidence" value="ECO:0007669"/>
    <property type="project" value="UniProtKB-EC"/>
</dbReference>
<dbReference type="SUPFAM" id="SSF51658">
    <property type="entry name" value="Xylose isomerase-like"/>
    <property type="match status" value="1"/>
</dbReference>
<dbReference type="PANTHER" id="PTHR43489">
    <property type="entry name" value="ISOMERASE"/>
    <property type="match status" value="1"/>
</dbReference>
<evidence type="ECO:0000256" key="2">
    <source>
        <dbReference type="PIRNR" id="PIRNR006241"/>
    </source>
</evidence>
<dbReference type="PANTHER" id="PTHR43489:SF6">
    <property type="entry name" value="HYDROXYPYRUVATE ISOMERASE-RELATED"/>
    <property type="match status" value="1"/>
</dbReference>
<dbReference type="RefSeq" id="WP_246547058.1">
    <property type="nucleotide sequence ID" value="NZ_BAAAXY010000227.1"/>
</dbReference>
<dbReference type="InterPro" id="IPR026040">
    <property type="entry name" value="HyI-like"/>
</dbReference>
<dbReference type="EMBL" id="JACHMI010000001">
    <property type="protein sequence ID" value="MBB6554255.1"/>
    <property type="molecule type" value="Genomic_DNA"/>
</dbReference>
<accession>A0A7X0P2V0</accession>
<evidence type="ECO:0000256" key="3">
    <source>
        <dbReference type="PIRSR" id="PIRSR006241-50"/>
    </source>
</evidence>
<reference evidence="5 6" key="1">
    <citation type="submission" date="2020-08" db="EMBL/GenBank/DDBJ databases">
        <title>Sequencing the genomes of 1000 actinobacteria strains.</title>
        <authorList>
            <person name="Klenk H.-P."/>
        </authorList>
    </citation>
    <scope>NUCLEOTIDE SEQUENCE [LARGE SCALE GENOMIC DNA]</scope>
    <source>
        <strain evidence="5 6">DSM 43768</strain>
    </source>
</reference>
<organism evidence="5 6">
    <name type="scientific">Nonomuraea rubra</name>
    <dbReference type="NCBI Taxonomy" id="46180"/>
    <lineage>
        <taxon>Bacteria</taxon>
        <taxon>Bacillati</taxon>
        <taxon>Actinomycetota</taxon>
        <taxon>Actinomycetes</taxon>
        <taxon>Streptosporangiales</taxon>
        <taxon>Streptosporangiaceae</taxon>
        <taxon>Nonomuraea</taxon>
    </lineage>
</organism>
<dbReference type="InterPro" id="IPR036237">
    <property type="entry name" value="Xyl_isomerase-like_sf"/>
</dbReference>
<evidence type="ECO:0000256" key="1">
    <source>
        <dbReference type="ARBA" id="ARBA00023235"/>
    </source>
</evidence>
<sequence>MRPQAIGAAMRFDVNLSILFTGLPLLERPAAAAKCGFDAVELWWPFDGPDPGAAALAELRQAIEDAGVRLVGLNFDAGDMAAGERGLLARPETSDRFQANIDVAVRFAGELGCPVLNALYGNGPGTDRELAVANLRRAADAAAGIGATVVVEALNSHENPLYPITSAGAAFELIDQVDRDNVAFLADLYHLHRMGENVLALIDRHAGRFGHVQIADDPGRGRPGSGAMPYEEIFAHLEAAGYRGHVGLEYRHEGPGAFDWRQG</sequence>
<proteinExistence type="inferred from homology"/>
<feature type="active site" description="Proton donor/acceptor" evidence="3">
    <location>
        <position position="152"/>
    </location>
</feature>
<dbReference type="Pfam" id="PF01261">
    <property type="entry name" value="AP_endonuc_2"/>
    <property type="match status" value="1"/>
</dbReference>
<protein>
    <submittedName>
        <fullName evidence="5">Hydroxypyruvate isomerase</fullName>
        <ecNumber evidence="5">5.3.1.22</ecNumber>
    </submittedName>
</protein>
<dbReference type="AlphaFoldDB" id="A0A7X0P2V0"/>
<comment type="caution">
    <text evidence="5">The sequence shown here is derived from an EMBL/GenBank/DDBJ whole genome shotgun (WGS) entry which is preliminary data.</text>
</comment>
<dbReference type="PIRSF" id="PIRSF006241">
    <property type="entry name" value="HyI"/>
    <property type="match status" value="1"/>
</dbReference>
<comment type="similarity">
    <text evidence="2">Belongs to the hyi family.</text>
</comment>
<evidence type="ECO:0000313" key="6">
    <source>
        <dbReference type="Proteomes" id="UP000565579"/>
    </source>
</evidence>
<feature type="active site" description="Proton donor/acceptor" evidence="3">
    <location>
        <position position="249"/>
    </location>
</feature>
<evidence type="ECO:0000313" key="5">
    <source>
        <dbReference type="EMBL" id="MBB6554255.1"/>
    </source>
</evidence>
<keyword evidence="1 2" id="KW-0413">Isomerase</keyword>
<dbReference type="EC" id="5.3.1.22" evidence="5"/>
<feature type="domain" description="Xylose isomerase-like TIM barrel" evidence="4">
    <location>
        <begin position="30"/>
        <end position="262"/>
    </location>
</feature>
<dbReference type="InterPro" id="IPR050417">
    <property type="entry name" value="Sugar_Epim/Isomerase"/>
</dbReference>
<dbReference type="InterPro" id="IPR013022">
    <property type="entry name" value="Xyl_isomerase-like_TIM-brl"/>
</dbReference>
<keyword evidence="6" id="KW-1185">Reference proteome</keyword>
<name>A0A7X0P2V0_9ACTN</name>
<dbReference type="Gene3D" id="3.20.20.150">
    <property type="entry name" value="Divalent-metal-dependent TIM barrel enzymes"/>
    <property type="match status" value="1"/>
</dbReference>
<keyword evidence="5" id="KW-0670">Pyruvate</keyword>
<dbReference type="GO" id="GO:0046487">
    <property type="term" value="P:glyoxylate metabolic process"/>
    <property type="evidence" value="ECO:0007669"/>
    <property type="project" value="TreeGrafter"/>
</dbReference>
<dbReference type="Proteomes" id="UP000565579">
    <property type="component" value="Unassembled WGS sequence"/>
</dbReference>
<gene>
    <name evidence="5" type="ORF">HD593_009050</name>
</gene>